<dbReference type="RefSeq" id="WP_245928753.1">
    <property type="nucleotide sequence ID" value="NZ_PYGA01000007.1"/>
</dbReference>
<dbReference type="EMBL" id="PYGA01000007">
    <property type="protein sequence ID" value="PSK97757.1"/>
    <property type="molecule type" value="Genomic_DNA"/>
</dbReference>
<keyword evidence="2" id="KW-1185">Reference proteome</keyword>
<dbReference type="Proteomes" id="UP000240542">
    <property type="component" value="Unassembled WGS sequence"/>
</dbReference>
<reference evidence="1 2" key="1">
    <citation type="submission" date="2018-03" db="EMBL/GenBank/DDBJ databases">
        <title>Genomic Encyclopedia of Archaeal and Bacterial Type Strains, Phase II (KMG-II): from individual species to whole genera.</title>
        <authorList>
            <person name="Goeker M."/>
        </authorList>
    </citation>
    <scope>NUCLEOTIDE SEQUENCE [LARGE SCALE GENOMIC DNA]</scope>
    <source>
        <strain evidence="1 2">DSM 45312</strain>
    </source>
</reference>
<proteinExistence type="predicted"/>
<accession>A0A2P8DKK8</accession>
<dbReference type="AlphaFoldDB" id="A0A2P8DKK8"/>
<protein>
    <submittedName>
        <fullName evidence="1">Uncharacterized protein</fullName>
    </submittedName>
</protein>
<evidence type="ECO:0000313" key="1">
    <source>
        <dbReference type="EMBL" id="PSK97757.1"/>
    </source>
</evidence>
<sequence length="215" mass="23060">MVAAQDFGDPHAIGIASWLMTQAHRDSGDWDAADTVTGETIAALAPHVDNAPAAVLAIWGALRFEAGYTAARRGESGTAWGHWDAADAMAARLPGGYYHPVTSFSRAIMGAHATTIAVELRAGGESVRQARRAAARLIPSRPRRARHAIEQARAYQLDRQPDTALAVLSAAHEAAPETVRYNGYARRIIVEELETGSAQRRSRAAELADHVGLLH</sequence>
<comment type="caution">
    <text evidence="1">The sequence shown here is derived from an EMBL/GenBank/DDBJ whole genome shotgun (WGS) entry which is preliminary data.</text>
</comment>
<evidence type="ECO:0000313" key="2">
    <source>
        <dbReference type="Proteomes" id="UP000240542"/>
    </source>
</evidence>
<gene>
    <name evidence="1" type="ORF">CLV63_107150</name>
</gene>
<name>A0A2P8DKK8_9ACTN</name>
<organism evidence="1 2">
    <name type="scientific">Murinocardiopsis flavida</name>
    <dbReference type="NCBI Taxonomy" id="645275"/>
    <lineage>
        <taxon>Bacteria</taxon>
        <taxon>Bacillati</taxon>
        <taxon>Actinomycetota</taxon>
        <taxon>Actinomycetes</taxon>
        <taxon>Streptosporangiales</taxon>
        <taxon>Nocardiopsidaceae</taxon>
        <taxon>Murinocardiopsis</taxon>
    </lineage>
</organism>